<dbReference type="AlphaFoldDB" id="S7P3A4"/>
<organism evidence="2 3">
    <name type="scientific">Myotis brandtii</name>
    <name type="common">Brandt's bat</name>
    <dbReference type="NCBI Taxonomy" id="109478"/>
    <lineage>
        <taxon>Eukaryota</taxon>
        <taxon>Metazoa</taxon>
        <taxon>Chordata</taxon>
        <taxon>Craniata</taxon>
        <taxon>Vertebrata</taxon>
        <taxon>Euteleostomi</taxon>
        <taxon>Mammalia</taxon>
        <taxon>Eutheria</taxon>
        <taxon>Laurasiatheria</taxon>
        <taxon>Chiroptera</taxon>
        <taxon>Yangochiroptera</taxon>
        <taxon>Vespertilionidae</taxon>
        <taxon>Myotis</taxon>
    </lineage>
</organism>
<proteinExistence type="predicted"/>
<gene>
    <name evidence="2" type="ORF">D623_10007526</name>
</gene>
<evidence type="ECO:0000313" key="3">
    <source>
        <dbReference type="Proteomes" id="UP000052978"/>
    </source>
</evidence>
<protein>
    <submittedName>
        <fullName evidence="2">Uncharacterized protein</fullName>
    </submittedName>
</protein>
<keyword evidence="3" id="KW-1185">Reference proteome</keyword>
<sequence length="151" mass="15787">MLTGRPTWKSAPALPQGGPVRTAGVGSVRLSVPARTSPGSKGRCVSISEERQPAELLAWITVRPLCGKLSWISAASSGPMCAVRSALSFLPLSPLCLIILLHGIVTGAAAQVTARWSSGTHLHGARGNEECTSRGMGRPGRTSGLYKGMWI</sequence>
<dbReference type="Proteomes" id="UP000052978">
    <property type="component" value="Unassembled WGS sequence"/>
</dbReference>
<evidence type="ECO:0000256" key="1">
    <source>
        <dbReference type="SAM" id="MobiDB-lite"/>
    </source>
</evidence>
<name>S7P3A4_MYOBR</name>
<evidence type="ECO:0000313" key="2">
    <source>
        <dbReference type="EMBL" id="EPQ02037.1"/>
    </source>
</evidence>
<accession>S7P3A4</accession>
<reference evidence="2 3" key="1">
    <citation type="journal article" date="2013" name="Nat. Commun.">
        <title>Genome analysis reveals insights into physiology and longevity of the Brandt's bat Myotis brandtii.</title>
        <authorList>
            <person name="Seim I."/>
            <person name="Fang X."/>
            <person name="Xiong Z."/>
            <person name="Lobanov A.V."/>
            <person name="Huang Z."/>
            <person name="Ma S."/>
            <person name="Feng Y."/>
            <person name="Turanov A.A."/>
            <person name="Zhu Y."/>
            <person name="Lenz T.L."/>
            <person name="Gerashchenko M.V."/>
            <person name="Fan D."/>
            <person name="Hee Yim S."/>
            <person name="Yao X."/>
            <person name="Jordan D."/>
            <person name="Xiong Y."/>
            <person name="Ma Y."/>
            <person name="Lyapunov A.N."/>
            <person name="Chen G."/>
            <person name="Kulakova O.I."/>
            <person name="Sun Y."/>
            <person name="Lee S.G."/>
            <person name="Bronson R.T."/>
            <person name="Moskalev A.A."/>
            <person name="Sunyaev S.R."/>
            <person name="Zhang G."/>
            <person name="Krogh A."/>
            <person name="Wang J."/>
            <person name="Gladyshev V.N."/>
        </authorList>
    </citation>
    <scope>NUCLEOTIDE SEQUENCE [LARGE SCALE GENOMIC DNA]</scope>
</reference>
<feature type="region of interest" description="Disordered" evidence="1">
    <location>
        <begin position="1"/>
        <end position="24"/>
    </location>
</feature>
<dbReference type="EMBL" id="KE161148">
    <property type="protein sequence ID" value="EPQ02037.1"/>
    <property type="molecule type" value="Genomic_DNA"/>
</dbReference>